<comment type="subcellular location">
    <subcellularLocation>
        <location evidence="1 10">Cytoplasm</location>
    </subcellularLocation>
</comment>
<organism evidence="12 13">
    <name type="scientific">Alcanivorax hongdengensis A-11-3</name>
    <dbReference type="NCBI Taxonomy" id="1177179"/>
    <lineage>
        <taxon>Bacteria</taxon>
        <taxon>Pseudomonadati</taxon>
        <taxon>Pseudomonadota</taxon>
        <taxon>Gammaproteobacteria</taxon>
        <taxon>Oceanospirillales</taxon>
        <taxon>Alcanivoracaceae</taxon>
        <taxon>Alcanivorax</taxon>
    </lineage>
</organism>
<feature type="domain" description="Ribosomal RNA small subunit methyltransferase E methyltransferase" evidence="11">
    <location>
        <begin position="73"/>
        <end position="232"/>
    </location>
</feature>
<evidence type="ECO:0000313" key="13">
    <source>
        <dbReference type="Proteomes" id="UP000010164"/>
    </source>
</evidence>
<dbReference type="GO" id="GO:0005737">
    <property type="term" value="C:cytoplasm"/>
    <property type="evidence" value="ECO:0007669"/>
    <property type="project" value="UniProtKB-SubCell"/>
</dbReference>
<dbReference type="Proteomes" id="UP000010164">
    <property type="component" value="Unassembled WGS sequence"/>
</dbReference>
<dbReference type="RefSeq" id="WP_008929252.1">
    <property type="nucleotide sequence ID" value="NZ_AMRJ01000015.1"/>
</dbReference>
<evidence type="ECO:0000256" key="4">
    <source>
        <dbReference type="ARBA" id="ARBA00022552"/>
    </source>
</evidence>
<evidence type="ECO:0000256" key="5">
    <source>
        <dbReference type="ARBA" id="ARBA00022603"/>
    </source>
</evidence>
<dbReference type="InterPro" id="IPR029028">
    <property type="entry name" value="Alpha/beta_knot_MTases"/>
</dbReference>
<protein>
    <recommendedName>
        <fullName evidence="10">Ribosomal RNA small subunit methyltransferase E</fullName>
        <ecNumber evidence="10">2.1.1.193</ecNumber>
    </recommendedName>
</protein>
<evidence type="ECO:0000256" key="3">
    <source>
        <dbReference type="ARBA" id="ARBA00022490"/>
    </source>
</evidence>
<reference evidence="12 13" key="1">
    <citation type="journal article" date="2012" name="J. Bacteriol.">
        <title>Genome Sequence of the Alkane-Degrading Bacterium Alcanivorax hongdengensis Type Strain A-11-3.</title>
        <authorList>
            <person name="Lai Q."/>
            <person name="Shao Z."/>
        </authorList>
    </citation>
    <scope>NUCLEOTIDE SEQUENCE [LARGE SCALE GENOMIC DNA]</scope>
    <source>
        <strain evidence="12 13">A-11-3</strain>
    </source>
</reference>
<dbReference type="InterPro" id="IPR006700">
    <property type="entry name" value="RsmE"/>
</dbReference>
<evidence type="ECO:0000256" key="10">
    <source>
        <dbReference type="PIRNR" id="PIRNR015601"/>
    </source>
</evidence>
<proteinExistence type="inferred from homology"/>
<dbReference type="GO" id="GO:0070475">
    <property type="term" value="P:rRNA base methylation"/>
    <property type="evidence" value="ECO:0007669"/>
    <property type="project" value="TreeGrafter"/>
</dbReference>
<comment type="similarity">
    <text evidence="2 10">Belongs to the RNA methyltransferase RsmE family.</text>
</comment>
<evidence type="ECO:0000256" key="2">
    <source>
        <dbReference type="ARBA" id="ARBA00005528"/>
    </source>
</evidence>
<comment type="caution">
    <text evidence="12">The sequence shown here is derived from an EMBL/GenBank/DDBJ whole genome shotgun (WGS) entry which is preliminary data.</text>
</comment>
<dbReference type="PANTHER" id="PTHR30027:SF3">
    <property type="entry name" value="16S RRNA (URACIL(1498)-N(3))-METHYLTRANSFERASE"/>
    <property type="match status" value="1"/>
</dbReference>
<dbReference type="STRING" id="1177179.A11A3_10376"/>
<keyword evidence="6 10" id="KW-0808">Transferase</keyword>
<evidence type="ECO:0000256" key="1">
    <source>
        <dbReference type="ARBA" id="ARBA00004496"/>
    </source>
</evidence>
<dbReference type="PIRSF" id="PIRSF015601">
    <property type="entry name" value="MTase_slr0722"/>
    <property type="match status" value="1"/>
</dbReference>
<evidence type="ECO:0000256" key="7">
    <source>
        <dbReference type="ARBA" id="ARBA00022691"/>
    </source>
</evidence>
<dbReference type="InterPro" id="IPR029026">
    <property type="entry name" value="tRNA_m1G_MTases_N"/>
</dbReference>
<keyword evidence="4 10" id="KW-0698">rRNA processing</keyword>
<dbReference type="Gene3D" id="3.40.1280.10">
    <property type="match status" value="1"/>
</dbReference>
<evidence type="ECO:0000259" key="11">
    <source>
        <dbReference type="Pfam" id="PF04452"/>
    </source>
</evidence>
<evidence type="ECO:0000256" key="9">
    <source>
        <dbReference type="ARBA" id="ARBA00047944"/>
    </source>
</evidence>
<evidence type="ECO:0000256" key="6">
    <source>
        <dbReference type="ARBA" id="ARBA00022679"/>
    </source>
</evidence>
<dbReference type="NCBIfam" id="TIGR00046">
    <property type="entry name" value="RsmE family RNA methyltransferase"/>
    <property type="match status" value="1"/>
</dbReference>
<dbReference type="PANTHER" id="PTHR30027">
    <property type="entry name" value="RIBOSOMAL RNA SMALL SUBUNIT METHYLTRANSFERASE E"/>
    <property type="match status" value="1"/>
</dbReference>
<name>L0WD66_9GAMM</name>
<dbReference type="SUPFAM" id="SSF75217">
    <property type="entry name" value="alpha/beta knot"/>
    <property type="match status" value="1"/>
</dbReference>
<dbReference type="CDD" id="cd18084">
    <property type="entry name" value="RsmE-like"/>
    <property type="match status" value="1"/>
</dbReference>
<dbReference type="AlphaFoldDB" id="L0WD66"/>
<comment type="function">
    <text evidence="8 10">Specifically methylates the N3 position of the uracil ring of uridine 1498 (m3U1498) in 16S rRNA. Acts on the fully assembled 30S ribosomal subunit.</text>
</comment>
<keyword evidence="3 10" id="KW-0963">Cytoplasm</keyword>
<keyword evidence="13" id="KW-1185">Reference proteome</keyword>
<dbReference type="EMBL" id="AMRJ01000015">
    <property type="protein sequence ID" value="EKF74057.1"/>
    <property type="molecule type" value="Genomic_DNA"/>
</dbReference>
<accession>L0WD66</accession>
<evidence type="ECO:0000313" key="12">
    <source>
        <dbReference type="EMBL" id="EKF74057.1"/>
    </source>
</evidence>
<dbReference type="Pfam" id="PF04452">
    <property type="entry name" value="Methyltrans_RNA"/>
    <property type="match status" value="1"/>
</dbReference>
<comment type="catalytic activity">
    <reaction evidence="9 10">
        <text>uridine(1498) in 16S rRNA + S-adenosyl-L-methionine = N(3)-methyluridine(1498) in 16S rRNA + S-adenosyl-L-homocysteine + H(+)</text>
        <dbReference type="Rhea" id="RHEA:42920"/>
        <dbReference type="Rhea" id="RHEA-COMP:10283"/>
        <dbReference type="Rhea" id="RHEA-COMP:10284"/>
        <dbReference type="ChEBI" id="CHEBI:15378"/>
        <dbReference type="ChEBI" id="CHEBI:57856"/>
        <dbReference type="ChEBI" id="CHEBI:59789"/>
        <dbReference type="ChEBI" id="CHEBI:65315"/>
        <dbReference type="ChEBI" id="CHEBI:74502"/>
        <dbReference type="EC" id="2.1.1.193"/>
    </reaction>
</comment>
<dbReference type="NCBIfam" id="NF008700">
    <property type="entry name" value="PRK11713.5-4"/>
    <property type="match status" value="1"/>
</dbReference>
<gene>
    <name evidence="12" type="ORF">A11A3_10376</name>
</gene>
<dbReference type="InterPro" id="IPR046886">
    <property type="entry name" value="RsmE_MTase_dom"/>
</dbReference>
<dbReference type="EC" id="2.1.1.193" evidence="10"/>
<evidence type="ECO:0000256" key="8">
    <source>
        <dbReference type="ARBA" id="ARBA00025699"/>
    </source>
</evidence>
<sequence length="238" mass="26672">MNLLLLQPEQQLDESHWRLDERQARHVQSVLGLTEGQPCKAGLLDGPQGTCIIESIKNKEITVSFKADSQNVEPLKLSLLLALPRPKMLKRILIDATSLGIKRIVLINSWKVDKSYWQTPNLKADLLREKMLLGLEQARDTQLPELLLAPRFRPFVEDRLDHWAGDGPRILAHPGDHAPLPRNLPGPACLAIGPEGGWTPFEVEMLCDRGFQCHAFGRRILRVETALPALVGGMMQLP</sequence>
<dbReference type="PATRIC" id="fig|1177179.3.peg.2064"/>
<dbReference type="eggNOG" id="COG1385">
    <property type="taxonomic scope" value="Bacteria"/>
</dbReference>
<dbReference type="GO" id="GO:0070042">
    <property type="term" value="F:rRNA (uridine-N3-)-methyltransferase activity"/>
    <property type="evidence" value="ECO:0007669"/>
    <property type="project" value="TreeGrafter"/>
</dbReference>
<keyword evidence="7 10" id="KW-0949">S-adenosyl-L-methionine</keyword>
<keyword evidence="5 10" id="KW-0489">Methyltransferase</keyword>
<dbReference type="OrthoDB" id="9815641at2"/>